<name>A0ABV5HLF1_9VIBR</name>
<dbReference type="Proteomes" id="UP001589645">
    <property type="component" value="Unassembled WGS sequence"/>
</dbReference>
<protein>
    <submittedName>
        <fullName evidence="5">Methyl-accepting chemotaxis protein</fullName>
    </submittedName>
</protein>
<sequence>MTLFEKKDLSIACEINSRYNSEIGKVLGVINSFRENVRLALTDIQQQASTSDDIAEHLKSKTHNISMRINEQNKRVGEISQLVDILDKSSVTLQSKADETRQKVEGTKVRLLRFNKNMDIMVSELNGYIIKNDELQTKFQSLSEQTGSIGQVITVISNLADQTNLLALNAAIEAARAGEHGRGFAVVADEVRNLATSTQSSLNQINQIIARISTAVLDAGDQMRSQSGSLGTLSTYTKASQNELDTVSSSIDGILTLIGTENPSDNIDIIQINKLVKDIAVETDALKMLSGSNAQDCQELRNQGSRLTKVTEQIVEHLSLFKTQ</sequence>
<dbReference type="Pfam" id="PF00015">
    <property type="entry name" value="MCPsignal"/>
    <property type="match status" value="1"/>
</dbReference>
<comment type="caution">
    <text evidence="5">The sequence shown here is derived from an EMBL/GenBank/DDBJ whole genome shotgun (WGS) entry which is preliminary data.</text>
</comment>
<dbReference type="SMART" id="SM00283">
    <property type="entry name" value="MA"/>
    <property type="match status" value="1"/>
</dbReference>
<dbReference type="RefSeq" id="WP_390191278.1">
    <property type="nucleotide sequence ID" value="NZ_JBHMEP010000001.1"/>
</dbReference>
<evidence type="ECO:0000256" key="1">
    <source>
        <dbReference type="ARBA" id="ARBA00004370"/>
    </source>
</evidence>
<dbReference type="PANTHER" id="PTHR32089">
    <property type="entry name" value="METHYL-ACCEPTING CHEMOTAXIS PROTEIN MCPB"/>
    <property type="match status" value="1"/>
</dbReference>
<reference evidence="5 6" key="1">
    <citation type="submission" date="2024-09" db="EMBL/GenBank/DDBJ databases">
        <authorList>
            <person name="Sun Q."/>
            <person name="Mori K."/>
        </authorList>
    </citation>
    <scope>NUCLEOTIDE SEQUENCE [LARGE SCALE GENOMIC DNA]</scope>
    <source>
        <strain evidence="5 6">CECT 8064</strain>
    </source>
</reference>
<keyword evidence="2 3" id="KW-0807">Transducer</keyword>
<dbReference type="SUPFAM" id="SSF58104">
    <property type="entry name" value="Methyl-accepting chemotaxis protein (MCP) signaling domain"/>
    <property type="match status" value="1"/>
</dbReference>
<feature type="domain" description="Methyl-accepting transducer" evidence="4">
    <location>
        <begin position="47"/>
        <end position="287"/>
    </location>
</feature>
<dbReference type="PANTHER" id="PTHR32089:SF112">
    <property type="entry name" value="LYSOZYME-LIKE PROTEIN-RELATED"/>
    <property type="match status" value="1"/>
</dbReference>
<organism evidence="5 6">
    <name type="scientific">Vibrio olivae</name>
    <dbReference type="NCBI Taxonomy" id="1243002"/>
    <lineage>
        <taxon>Bacteria</taxon>
        <taxon>Pseudomonadati</taxon>
        <taxon>Pseudomonadota</taxon>
        <taxon>Gammaproteobacteria</taxon>
        <taxon>Vibrionales</taxon>
        <taxon>Vibrionaceae</taxon>
        <taxon>Vibrio</taxon>
    </lineage>
</organism>
<evidence type="ECO:0000259" key="4">
    <source>
        <dbReference type="PROSITE" id="PS50111"/>
    </source>
</evidence>
<dbReference type="Gene3D" id="1.10.287.950">
    <property type="entry name" value="Methyl-accepting chemotaxis protein"/>
    <property type="match status" value="1"/>
</dbReference>
<accession>A0ABV5HLF1</accession>
<dbReference type="EMBL" id="JBHMEP010000001">
    <property type="protein sequence ID" value="MFB9135045.1"/>
    <property type="molecule type" value="Genomic_DNA"/>
</dbReference>
<dbReference type="PROSITE" id="PS50111">
    <property type="entry name" value="CHEMOTAXIS_TRANSDUC_2"/>
    <property type="match status" value="1"/>
</dbReference>
<comment type="subcellular location">
    <subcellularLocation>
        <location evidence="1">Membrane</location>
    </subcellularLocation>
</comment>
<dbReference type="InterPro" id="IPR004089">
    <property type="entry name" value="MCPsignal_dom"/>
</dbReference>
<evidence type="ECO:0000313" key="6">
    <source>
        <dbReference type="Proteomes" id="UP001589645"/>
    </source>
</evidence>
<evidence type="ECO:0000313" key="5">
    <source>
        <dbReference type="EMBL" id="MFB9135045.1"/>
    </source>
</evidence>
<gene>
    <name evidence="5" type="ORF">ACFFUV_08720</name>
</gene>
<evidence type="ECO:0000256" key="3">
    <source>
        <dbReference type="PROSITE-ProRule" id="PRU00284"/>
    </source>
</evidence>
<proteinExistence type="predicted"/>
<evidence type="ECO:0000256" key="2">
    <source>
        <dbReference type="ARBA" id="ARBA00023224"/>
    </source>
</evidence>
<keyword evidence="6" id="KW-1185">Reference proteome</keyword>